<evidence type="ECO:0000313" key="4">
    <source>
        <dbReference type="Proteomes" id="UP000249354"/>
    </source>
</evidence>
<organism evidence="3 4">
    <name type="scientific">Leptolyngbya foveolarum</name>
    <dbReference type="NCBI Taxonomy" id="47253"/>
    <lineage>
        <taxon>Bacteria</taxon>
        <taxon>Bacillati</taxon>
        <taxon>Cyanobacteriota</taxon>
        <taxon>Cyanophyceae</taxon>
        <taxon>Leptolyngbyales</taxon>
        <taxon>Leptolyngbyaceae</taxon>
        <taxon>Leptolyngbya group</taxon>
        <taxon>Leptolyngbya</taxon>
    </lineage>
</organism>
<sequence>MTFPSSPYQPSASSPTSPGPALLGFDPGKDKCGLAIVGLDGALHYHEVIAVAEVVNTIEQLRSRYPVSGIVLGDQTGSKRWQQEIAKLPNAPRVTLVDERYSSLEARDRYWEMFPPKGLGKLIPQSLRSIPRPIDDIVAILLVERYLKRLSGRE</sequence>
<dbReference type="EMBL" id="QBMC01000097">
    <property type="protein sequence ID" value="PZO15130.1"/>
    <property type="molecule type" value="Genomic_DNA"/>
</dbReference>
<accession>A0A2W4U7U5</accession>
<dbReference type="InterPro" id="IPR012337">
    <property type="entry name" value="RNaseH-like_sf"/>
</dbReference>
<name>A0A2W4U7U5_9CYAN</name>
<dbReference type="InterPro" id="IPR037027">
    <property type="entry name" value="YqgF/RNaseH-like_dom_sf"/>
</dbReference>
<evidence type="ECO:0000313" key="3">
    <source>
        <dbReference type="EMBL" id="PZO15130.1"/>
    </source>
</evidence>
<evidence type="ECO:0000259" key="2">
    <source>
        <dbReference type="SMART" id="SM00732"/>
    </source>
</evidence>
<dbReference type="InterPro" id="IPR006641">
    <property type="entry name" value="YqgF/RNaseH-like_dom"/>
</dbReference>
<dbReference type="SMART" id="SM00732">
    <property type="entry name" value="YqgFc"/>
    <property type="match status" value="1"/>
</dbReference>
<gene>
    <name evidence="3" type="ORF">DCF25_13990</name>
</gene>
<evidence type="ECO:0000256" key="1">
    <source>
        <dbReference type="SAM" id="MobiDB-lite"/>
    </source>
</evidence>
<reference evidence="4" key="1">
    <citation type="submission" date="2018-04" db="EMBL/GenBank/DDBJ databases">
        <authorList>
            <person name="Cornet L."/>
        </authorList>
    </citation>
    <scope>NUCLEOTIDE SEQUENCE [LARGE SCALE GENOMIC DNA]</scope>
</reference>
<comment type="caution">
    <text evidence="3">The sequence shown here is derived from an EMBL/GenBank/DDBJ whole genome shotgun (WGS) entry which is preliminary data.</text>
</comment>
<dbReference type="Gene3D" id="3.30.420.140">
    <property type="entry name" value="YqgF/RNase H-like domain"/>
    <property type="match status" value="1"/>
</dbReference>
<reference evidence="3 4" key="2">
    <citation type="submission" date="2018-06" db="EMBL/GenBank/DDBJ databases">
        <title>Metagenomic assembly of (sub)arctic Cyanobacteria and their associated microbiome from non-axenic cultures.</title>
        <authorList>
            <person name="Baurain D."/>
        </authorList>
    </citation>
    <scope>NUCLEOTIDE SEQUENCE [LARGE SCALE GENOMIC DNA]</scope>
    <source>
        <strain evidence="3">ULC129bin1</strain>
    </source>
</reference>
<dbReference type="GO" id="GO:0006139">
    <property type="term" value="P:nucleobase-containing compound metabolic process"/>
    <property type="evidence" value="ECO:0007669"/>
    <property type="project" value="InterPro"/>
</dbReference>
<dbReference type="SUPFAM" id="SSF53098">
    <property type="entry name" value="Ribonuclease H-like"/>
    <property type="match status" value="1"/>
</dbReference>
<dbReference type="Proteomes" id="UP000249354">
    <property type="component" value="Unassembled WGS sequence"/>
</dbReference>
<proteinExistence type="predicted"/>
<feature type="region of interest" description="Disordered" evidence="1">
    <location>
        <begin position="1"/>
        <end position="20"/>
    </location>
</feature>
<feature type="domain" description="YqgF/RNase H-like" evidence="2">
    <location>
        <begin position="20"/>
        <end position="106"/>
    </location>
</feature>
<dbReference type="AlphaFoldDB" id="A0A2W4U7U5"/>
<protein>
    <submittedName>
        <fullName evidence="3">Resolvase</fullName>
    </submittedName>
</protein>